<dbReference type="EMBL" id="OP434449">
    <property type="protein sequence ID" value="UYL87122.1"/>
    <property type="molecule type" value="Genomic_DNA"/>
</dbReference>
<proteinExistence type="predicted"/>
<dbReference type="RefSeq" id="YP_010754959.1">
    <property type="nucleotide sequence ID" value="NC_073466.1"/>
</dbReference>
<dbReference type="KEGG" id="vg:80019615"/>
<sequence>MSATASHTEAAVAELIESGMPREHVAASLVIAGVLHLLAADPELAAMAEANDLEHFLEGCKSPAFDAKLGAALLEIRAAA</sequence>
<reference evidence="1" key="1">
    <citation type="submission" date="2022-09" db="EMBL/GenBank/DDBJ databases">
        <authorList>
            <person name="Washington J.M."/>
            <person name="Situmorang M.A."/>
            <person name="Garlena R.A."/>
            <person name="Russell D.A."/>
            <person name="Jacobs-Sera D."/>
            <person name="Hatfull G.F."/>
        </authorList>
    </citation>
    <scope>NUCLEOTIDE SEQUENCE</scope>
</reference>
<accession>A0A9X9K343</accession>
<name>A0A9X9K343_9CAUD</name>
<protein>
    <submittedName>
        <fullName evidence="1">Uncharacterized protein</fullName>
    </submittedName>
</protein>
<keyword evidence="2" id="KW-1185">Reference proteome</keyword>
<dbReference type="GeneID" id="80019615"/>
<organism evidence="1 2">
    <name type="scientific">Microbacterium phage OscarSo</name>
    <dbReference type="NCBI Taxonomy" id="2985324"/>
    <lineage>
        <taxon>Viruses</taxon>
        <taxon>Duplodnaviria</taxon>
        <taxon>Heunggongvirae</taxon>
        <taxon>Uroviricota</taxon>
        <taxon>Caudoviricetes</taxon>
        <taxon>Oscarsovirus</taxon>
        <taxon>Oscarsovirus oscarso</taxon>
    </lineage>
</organism>
<evidence type="ECO:0000313" key="2">
    <source>
        <dbReference type="Proteomes" id="UP001164797"/>
    </source>
</evidence>
<gene>
    <name evidence="1" type="primary">1</name>
    <name evidence="1" type="ORF">SEA_OSCARSO_1</name>
</gene>
<dbReference type="Proteomes" id="UP001164797">
    <property type="component" value="Segment"/>
</dbReference>
<evidence type="ECO:0000313" key="1">
    <source>
        <dbReference type="EMBL" id="UYL87122.1"/>
    </source>
</evidence>